<dbReference type="EMBL" id="VIVN01000002">
    <property type="protein sequence ID" value="TWE06066.1"/>
    <property type="molecule type" value="Genomic_DNA"/>
</dbReference>
<reference evidence="1 2" key="1">
    <citation type="submission" date="2019-06" db="EMBL/GenBank/DDBJ databases">
        <title>Sorghum-associated microbial communities from plants grown in Nebraska, USA.</title>
        <authorList>
            <person name="Schachtman D."/>
        </authorList>
    </citation>
    <scope>NUCLEOTIDE SEQUENCE [LARGE SCALE GENOMIC DNA]</scope>
    <source>
        <strain evidence="1 2">2482</strain>
    </source>
</reference>
<keyword evidence="2" id="KW-1185">Reference proteome</keyword>
<gene>
    <name evidence="1" type="ORF">FB550_10284</name>
</gene>
<name>A0A561DRQ8_9BACI</name>
<dbReference type="Proteomes" id="UP000319671">
    <property type="component" value="Unassembled WGS sequence"/>
</dbReference>
<comment type="caution">
    <text evidence="1">The sequence shown here is derived from an EMBL/GenBank/DDBJ whole genome shotgun (WGS) entry which is preliminary data.</text>
</comment>
<evidence type="ECO:0000313" key="2">
    <source>
        <dbReference type="Proteomes" id="UP000319671"/>
    </source>
</evidence>
<accession>A0A561DRQ8</accession>
<dbReference type="AlphaFoldDB" id="A0A561DRQ8"/>
<proteinExistence type="predicted"/>
<organism evidence="1 2">
    <name type="scientific">Neobacillus bataviensis</name>
    <dbReference type="NCBI Taxonomy" id="220685"/>
    <lineage>
        <taxon>Bacteria</taxon>
        <taxon>Bacillati</taxon>
        <taxon>Bacillota</taxon>
        <taxon>Bacilli</taxon>
        <taxon>Bacillales</taxon>
        <taxon>Bacillaceae</taxon>
        <taxon>Neobacillus</taxon>
    </lineage>
</organism>
<protein>
    <submittedName>
        <fullName evidence="1">Uncharacterized protein</fullName>
    </submittedName>
</protein>
<evidence type="ECO:0000313" key="1">
    <source>
        <dbReference type="EMBL" id="TWE06066.1"/>
    </source>
</evidence>
<sequence>MIDMAKDEHDARFLFVINMYRNSYEIWIFFFVFDETFICLPRIYDYEPKEGFLC</sequence>